<accession>L9ZLT9</accession>
<keyword evidence="1" id="KW-1133">Transmembrane helix</keyword>
<dbReference type="Pfam" id="PF24287">
    <property type="entry name" value="DUF7475"/>
    <property type="match status" value="1"/>
</dbReference>
<dbReference type="RefSeq" id="WP_006654899.1">
    <property type="nucleotide sequence ID" value="NZ_AOIM01000043.1"/>
</dbReference>
<reference evidence="2 3" key="1">
    <citation type="journal article" date="2014" name="PLoS Genet.">
        <title>Phylogenetically driven sequencing of extremely halophilic archaea reveals strategies for static and dynamic osmo-response.</title>
        <authorList>
            <person name="Becker E.A."/>
            <person name="Seitzer P.M."/>
            <person name="Tritt A."/>
            <person name="Larsen D."/>
            <person name="Krusor M."/>
            <person name="Yao A.I."/>
            <person name="Wu D."/>
            <person name="Madern D."/>
            <person name="Eisen J.A."/>
            <person name="Darling A.E."/>
            <person name="Facciotti M.T."/>
        </authorList>
    </citation>
    <scope>NUCLEOTIDE SEQUENCE [LARGE SCALE GENOMIC DNA]</scope>
    <source>
        <strain evidence="2 3">JCM 10989</strain>
    </source>
</reference>
<sequence>MARSVGSLSLTHWLAIALAAVSALVHLVLGVSFLPHWMGVAFLAATAGFLLGIALVLRNYRRRLVYLLGIAFTAGQIILWYVVNEPTALADLSAAEAVDKVAQFLLIALLLFLLVRRD</sequence>
<proteinExistence type="predicted"/>
<dbReference type="EMBL" id="AOIM01000043">
    <property type="protein sequence ID" value="ELY86507.1"/>
    <property type="molecule type" value="Genomic_DNA"/>
</dbReference>
<dbReference type="Proteomes" id="UP000011519">
    <property type="component" value="Unassembled WGS sequence"/>
</dbReference>
<gene>
    <name evidence="2" type="ORF">C483_18895</name>
</gene>
<keyword evidence="3" id="KW-1185">Reference proteome</keyword>
<evidence type="ECO:0000313" key="2">
    <source>
        <dbReference type="EMBL" id="ELY86507.1"/>
    </source>
</evidence>
<feature type="transmembrane region" description="Helical" evidence="1">
    <location>
        <begin position="37"/>
        <end position="57"/>
    </location>
</feature>
<keyword evidence="1" id="KW-0812">Transmembrane</keyword>
<protein>
    <submittedName>
        <fullName evidence="2">Uncharacterized protein</fullName>
    </submittedName>
</protein>
<dbReference type="InterPro" id="IPR055898">
    <property type="entry name" value="DUF7475"/>
</dbReference>
<dbReference type="STRING" id="1227493.C483_18895"/>
<dbReference type="PATRIC" id="fig|1227493.4.peg.3801"/>
<dbReference type="AlphaFoldDB" id="L9ZLT9"/>
<feature type="transmembrane region" description="Helical" evidence="1">
    <location>
        <begin position="64"/>
        <end position="83"/>
    </location>
</feature>
<feature type="transmembrane region" description="Helical" evidence="1">
    <location>
        <begin position="12"/>
        <end position="31"/>
    </location>
</feature>
<comment type="caution">
    <text evidence="2">The sequence shown here is derived from an EMBL/GenBank/DDBJ whole genome shotgun (WGS) entry which is preliminary data.</text>
</comment>
<feature type="transmembrane region" description="Helical" evidence="1">
    <location>
        <begin position="95"/>
        <end position="115"/>
    </location>
</feature>
<name>L9ZLT9_9EURY</name>
<evidence type="ECO:0000313" key="3">
    <source>
        <dbReference type="Proteomes" id="UP000011519"/>
    </source>
</evidence>
<evidence type="ECO:0000256" key="1">
    <source>
        <dbReference type="SAM" id="Phobius"/>
    </source>
</evidence>
<keyword evidence="1" id="KW-0472">Membrane</keyword>
<dbReference type="OrthoDB" id="330759at2157"/>
<organism evidence="2 3">
    <name type="scientific">Natrialba hulunbeirensis JCM 10989</name>
    <dbReference type="NCBI Taxonomy" id="1227493"/>
    <lineage>
        <taxon>Archaea</taxon>
        <taxon>Methanobacteriati</taxon>
        <taxon>Methanobacteriota</taxon>
        <taxon>Stenosarchaea group</taxon>
        <taxon>Halobacteria</taxon>
        <taxon>Halobacteriales</taxon>
        <taxon>Natrialbaceae</taxon>
        <taxon>Natrialba</taxon>
    </lineage>
</organism>